<keyword evidence="1" id="KW-0812">Transmembrane</keyword>
<proteinExistence type="predicted"/>
<keyword evidence="1" id="KW-0472">Membrane</keyword>
<keyword evidence="1" id="KW-1133">Transmembrane helix</keyword>
<name>A0A6C0LU68_9ZZZZ</name>
<feature type="transmembrane region" description="Helical" evidence="1">
    <location>
        <begin position="72"/>
        <end position="87"/>
    </location>
</feature>
<sequence>MFNDNRMVVIISFTIIFAILTSPMAYKFSGAKTNKYDWITSTDDGCPYAAGIALHSLLFLAITSSIVIDNPVIGFIMLCLISLSVIVS</sequence>
<protein>
    <submittedName>
        <fullName evidence="2">Uncharacterized protein</fullName>
    </submittedName>
</protein>
<evidence type="ECO:0000256" key="1">
    <source>
        <dbReference type="SAM" id="Phobius"/>
    </source>
</evidence>
<dbReference type="EMBL" id="MN740565">
    <property type="protein sequence ID" value="QHU33963.1"/>
    <property type="molecule type" value="Genomic_DNA"/>
</dbReference>
<reference evidence="2" key="1">
    <citation type="journal article" date="2020" name="Nature">
        <title>Giant virus diversity and host interactions through global metagenomics.</title>
        <authorList>
            <person name="Schulz F."/>
            <person name="Roux S."/>
            <person name="Paez-Espino D."/>
            <person name="Jungbluth S."/>
            <person name="Walsh D.A."/>
            <person name="Denef V.J."/>
            <person name="McMahon K.D."/>
            <person name="Konstantinidis K.T."/>
            <person name="Eloe-Fadrosh E.A."/>
            <person name="Kyrpides N.C."/>
            <person name="Woyke T."/>
        </authorList>
    </citation>
    <scope>NUCLEOTIDE SEQUENCE</scope>
    <source>
        <strain evidence="2">GVMAG-S-1016704-142</strain>
    </source>
</reference>
<feature type="transmembrane region" description="Helical" evidence="1">
    <location>
        <begin position="6"/>
        <end position="26"/>
    </location>
</feature>
<accession>A0A6C0LU68</accession>
<dbReference type="AlphaFoldDB" id="A0A6C0LU68"/>
<organism evidence="2">
    <name type="scientific">viral metagenome</name>
    <dbReference type="NCBI Taxonomy" id="1070528"/>
    <lineage>
        <taxon>unclassified sequences</taxon>
        <taxon>metagenomes</taxon>
        <taxon>organismal metagenomes</taxon>
    </lineage>
</organism>
<evidence type="ECO:0000313" key="2">
    <source>
        <dbReference type="EMBL" id="QHU33963.1"/>
    </source>
</evidence>